<gene>
    <name evidence="2" type="ORF">SAMN05444171_3673</name>
</gene>
<reference evidence="2 3" key="1">
    <citation type="submission" date="2016-10" db="EMBL/GenBank/DDBJ databases">
        <authorList>
            <person name="de Groot N.N."/>
        </authorList>
    </citation>
    <scope>NUCLEOTIDE SEQUENCE [LARGE SCALE GENOMIC DNA]</scope>
    <source>
        <strain evidence="2 3">GAS522</strain>
    </source>
</reference>
<keyword evidence="1" id="KW-0472">Membrane</keyword>
<evidence type="ECO:0000256" key="1">
    <source>
        <dbReference type="SAM" id="Phobius"/>
    </source>
</evidence>
<name>A0A1M6ZM97_9BRAD</name>
<proteinExistence type="predicted"/>
<evidence type="ECO:0000313" key="3">
    <source>
        <dbReference type="Proteomes" id="UP000183208"/>
    </source>
</evidence>
<dbReference type="RefSeq" id="WP_074821553.1">
    <property type="nucleotide sequence ID" value="NZ_FNTI01000001.1"/>
</dbReference>
<dbReference type="Proteomes" id="UP000183208">
    <property type="component" value="Unassembled WGS sequence"/>
</dbReference>
<keyword evidence="1" id="KW-0812">Transmembrane</keyword>
<dbReference type="AlphaFoldDB" id="A0A1M6ZM97"/>
<evidence type="ECO:0000313" key="2">
    <source>
        <dbReference type="EMBL" id="SED28006.1"/>
    </source>
</evidence>
<protein>
    <submittedName>
        <fullName evidence="2">Uncharacterized protein</fullName>
    </submittedName>
</protein>
<feature type="transmembrane region" description="Helical" evidence="1">
    <location>
        <begin position="53"/>
        <end position="71"/>
    </location>
</feature>
<sequence>MTSSCIRSSISRAALAVAVVVTEVWWANAALASQGPGGGMGTAGHLTQVAMAILVYGASALVVGAGLIGAARGRQVRR</sequence>
<accession>A0A1M6ZM97</accession>
<dbReference type="EMBL" id="FNTI01000001">
    <property type="protein sequence ID" value="SED28006.1"/>
    <property type="molecule type" value="Genomic_DNA"/>
</dbReference>
<organism evidence="2 3">
    <name type="scientific">Bradyrhizobium lablabi</name>
    <dbReference type="NCBI Taxonomy" id="722472"/>
    <lineage>
        <taxon>Bacteria</taxon>
        <taxon>Pseudomonadati</taxon>
        <taxon>Pseudomonadota</taxon>
        <taxon>Alphaproteobacteria</taxon>
        <taxon>Hyphomicrobiales</taxon>
        <taxon>Nitrobacteraceae</taxon>
        <taxon>Bradyrhizobium</taxon>
    </lineage>
</organism>
<keyword evidence="1" id="KW-1133">Transmembrane helix</keyword>